<evidence type="ECO:0000256" key="1">
    <source>
        <dbReference type="ARBA" id="ARBA00008791"/>
    </source>
</evidence>
<proteinExistence type="inferred from homology"/>
<dbReference type="InterPro" id="IPR014729">
    <property type="entry name" value="Rossmann-like_a/b/a_fold"/>
</dbReference>
<accession>A0A261TQS0</accession>
<dbReference type="CDD" id="cd00293">
    <property type="entry name" value="USP-like"/>
    <property type="match status" value="1"/>
</dbReference>
<dbReference type="EMBL" id="NEVP01000006">
    <property type="protein sequence ID" value="OZI51795.1"/>
    <property type="molecule type" value="Genomic_DNA"/>
</dbReference>
<feature type="domain" description="UspA" evidence="2">
    <location>
        <begin position="1"/>
        <end position="145"/>
    </location>
</feature>
<dbReference type="Gene3D" id="3.40.50.620">
    <property type="entry name" value="HUPs"/>
    <property type="match status" value="1"/>
</dbReference>
<organism evidence="3 4">
    <name type="scientific">Bordetella genomosp. 5</name>
    <dbReference type="NCBI Taxonomy" id="1395608"/>
    <lineage>
        <taxon>Bacteria</taxon>
        <taxon>Pseudomonadati</taxon>
        <taxon>Pseudomonadota</taxon>
        <taxon>Betaproteobacteria</taxon>
        <taxon>Burkholderiales</taxon>
        <taxon>Alcaligenaceae</taxon>
        <taxon>Bordetella</taxon>
    </lineage>
</organism>
<sequence length="145" mass="15530">MYEHILIPTDGSDLAEKAVVQGFELARKLGARVTLISVIQPLRPPGGESVQLRGTLEEYEREQRRQTESWLAQAGQRASASGLTCDVVAVNAMSPAEAIIDTARERGCDLVAIASHGRSGLSAVFLGSVTQKVLAGTDLPVLVYR</sequence>
<dbReference type="PRINTS" id="PR01438">
    <property type="entry name" value="UNVRSLSTRESS"/>
</dbReference>
<dbReference type="InterPro" id="IPR006015">
    <property type="entry name" value="Universal_stress_UspA"/>
</dbReference>
<dbReference type="SUPFAM" id="SSF52402">
    <property type="entry name" value="Adenine nucleotide alpha hydrolases-like"/>
    <property type="match status" value="1"/>
</dbReference>
<dbReference type="PANTHER" id="PTHR46268:SF15">
    <property type="entry name" value="UNIVERSAL STRESS PROTEIN HP_0031"/>
    <property type="match status" value="1"/>
</dbReference>
<dbReference type="PANTHER" id="PTHR46268">
    <property type="entry name" value="STRESS RESPONSE PROTEIN NHAX"/>
    <property type="match status" value="1"/>
</dbReference>
<dbReference type="InterPro" id="IPR006016">
    <property type="entry name" value="UspA"/>
</dbReference>
<dbReference type="Proteomes" id="UP000216913">
    <property type="component" value="Unassembled WGS sequence"/>
</dbReference>
<dbReference type="RefSeq" id="WP_094799750.1">
    <property type="nucleotide sequence ID" value="NZ_NEVN01000005.1"/>
</dbReference>
<gene>
    <name evidence="3" type="ORF">CAL25_09715</name>
</gene>
<reference evidence="3 4" key="1">
    <citation type="submission" date="2017-05" db="EMBL/GenBank/DDBJ databases">
        <title>Complete and WGS of Bordetella genogroups.</title>
        <authorList>
            <person name="Spilker T."/>
            <person name="LiPuma J."/>
        </authorList>
    </citation>
    <scope>NUCLEOTIDE SEQUENCE [LARGE SCALE GENOMIC DNA]</scope>
    <source>
        <strain evidence="3 4">AU10456</strain>
    </source>
</reference>
<comment type="similarity">
    <text evidence="1">Belongs to the universal stress protein A family.</text>
</comment>
<evidence type="ECO:0000259" key="2">
    <source>
        <dbReference type="Pfam" id="PF00582"/>
    </source>
</evidence>
<name>A0A261TQS0_9BORD</name>
<protein>
    <submittedName>
        <fullName evidence="3">Universal stress protein</fullName>
    </submittedName>
</protein>
<dbReference type="Pfam" id="PF00582">
    <property type="entry name" value="Usp"/>
    <property type="match status" value="1"/>
</dbReference>
<keyword evidence="4" id="KW-1185">Reference proteome</keyword>
<comment type="caution">
    <text evidence="3">The sequence shown here is derived from an EMBL/GenBank/DDBJ whole genome shotgun (WGS) entry which is preliminary data.</text>
</comment>
<evidence type="ECO:0000313" key="4">
    <source>
        <dbReference type="Proteomes" id="UP000216913"/>
    </source>
</evidence>
<evidence type="ECO:0000313" key="3">
    <source>
        <dbReference type="EMBL" id="OZI51795.1"/>
    </source>
</evidence>
<dbReference type="OrthoDB" id="5295044at2"/>
<dbReference type="AlphaFoldDB" id="A0A261TQS0"/>